<gene>
    <name evidence="3" type="ORF">NCTC8782_02450</name>
</gene>
<feature type="chain" id="PRO_5040187009" evidence="1">
    <location>
        <begin position="24"/>
        <end position="344"/>
    </location>
</feature>
<dbReference type="EMBL" id="UIGT01000001">
    <property type="protein sequence ID" value="SUX79892.1"/>
    <property type="molecule type" value="Genomic_DNA"/>
</dbReference>
<feature type="domain" description="Fimbrial-type adhesion" evidence="2">
    <location>
        <begin position="200"/>
        <end position="343"/>
    </location>
</feature>
<dbReference type="InterPro" id="IPR008966">
    <property type="entry name" value="Adhesion_dom_sf"/>
</dbReference>
<dbReference type="Gene3D" id="2.60.40.1090">
    <property type="entry name" value="Fimbrial-type adhesion domain"/>
    <property type="match status" value="1"/>
</dbReference>
<dbReference type="SUPFAM" id="SSF49401">
    <property type="entry name" value="Bacterial adhesins"/>
    <property type="match status" value="1"/>
</dbReference>
<dbReference type="InterPro" id="IPR000259">
    <property type="entry name" value="Adhesion_dom_fimbrial"/>
</dbReference>
<dbReference type="Pfam" id="PF00419">
    <property type="entry name" value="Fimbrial"/>
    <property type="match status" value="1"/>
</dbReference>
<feature type="signal peptide" evidence="1">
    <location>
        <begin position="1"/>
        <end position="23"/>
    </location>
</feature>
<dbReference type="AlphaFoldDB" id="A0A9Q7ZN74"/>
<organism evidence="3 4">
    <name type="scientific">Citrobacter youngae</name>
    <dbReference type="NCBI Taxonomy" id="133448"/>
    <lineage>
        <taxon>Bacteria</taxon>
        <taxon>Pseudomonadati</taxon>
        <taxon>Pseudomonadota</taxon>
        <taxon>Gammaproteobacteria</taxon>
        <taxon>Enterobacterales</taxon>
        <taxon>Enterobacteriaceae</taxon>
        <taxon>Citrobacter</taxon>
        <taxon>Citrobacter freundii complex</taxon>
    </lineage>
</organism>
<sequence>MLKKYGIITLLALGLCGVHSALASCSFTTPTGTYIEQTMATSPITAVTLTSSDMQQLFRSSLLAGGPVISTCSSSTGDAMSVDGDSFSYAPLSETLSDGGMLIGAGANGFGYGLWYTVTYGDGSGSTSGHLNNGYMFSATPAQLNGAKWEFWAELWYAGGSFGDRVKASEISAINSTYFKLGFNNTLKGFRFNAPAIPITPTTCNLSLSSPEVDFGEFDSLSKAKTQSFTVYSGTCSMVSRMELRILSNGNPVDTNQNLLLNKLTGDNAASGFGLGFYPKYGFADMNLALDVPLGEGIEPSDDHYVDGFMYVGNYTMYAFLRADGTTLKAGDFEATATFNASYY</sequence>
<proteinExistence type="predicted"/>
<evidence type="ECO:0000259" key="2">
    <source>
        <dbReference type="Pfam" id="PF00419"/>
    </source>
</evidence>
<evidence type="ECO:0000313" key="3">
    <source>
        <dbReference type="EMBL" id="SUX79892.1"/>
    </source>
</evidence>
<dbReference type="GO" id="GO:0009289">
    <property type="term" value="C:pilus"/>
    <property type="evidence" value="ECO:0007669"/>
    <property type="project" value="InterPro"/>
</dbReference>
<evidence type="ECO:0000256" key="1">
    <source>
        <dbReference type="SAM" id="SignalP"/>
    </source>
</evidence>
<accession>A0A9Q7ZN74</accession>
<comment type="caution">
    <text evidence="3">The sequence shown here is derived from an EMBL/GenBank/DDBJ whole genome shotgun (WGS) entry which is preliminary data.</text>
</comment>
<dbReference type="RefSeq" id="WP_115601543.1">
    <property type="nucleotide sequence ID" value="NZ_CP132279.1"/>
</dbReference>
<dbReference type="Proteomes" id="UP000255286">
    <property type="component" value="Unassembled WGS sequence"/>
</dbReference>
<dbReference type="InterPro" id="IPR036937">
    <property type="entry name" value="Adhesion_dom_fimbrial_sf"/>
</dbReference>
<dbReference type="PROSITE" id="PS51257">
    <property type="entry name" value="PROKAR_LIPOPROTEIN"/>
    <property type="match status" value="1"/>
</dbReference>
<name>A0A9Q7ZN74_9ENTR</name>
<protein>
    <submittedName>
        <fullName evidence="3">P pilus assembly protein, pilin FimA</fullName>
    </submittedName>
</protein>
<evidence type="ECO:0000313" key="4">
    <source>
        <dbReference type="Proteomes" id="UP000255286"/>
    </source>
</evidence>
<dbReference type="GO" id="GO:0007155">
    <property type="term" value="P:cell adhesion"/>
    <property type="evidence" value="ECO:0007669"/>
    <property type="project" value="InterPro"/>
</dbReference>
<reference evidence="3 4" key="1">
    <citation type="submission" date="2018-06" db="EMBL/GenBank/DDBJ databases">
        <authorList>
            <consortium name="Pathogen Informatics"/>
            <person name="Doyle S."/>
        </authorList>
    </citation>
    <scope>NUCLEOTIDE SEQUENCE [LARGE SCALE GENOMIC DNA]</scope>
    <source>
        <strain evidence="3 4">NCTC8782</strain>
    </source>
</reference>
<keyword evidence="1" id="KW-0732">Signal</keyword>